<evidence type="ECO:0000259" key="4">
    <source>
        <dbReference type="Pfam" id="PF17034"/>
    </source>
</evidence>
<dbReference type="Proteomes" id="UP001652740">
    <property type="component" value="Unplaced"/>
</dbReference>
<gene>
    <name evidence="7" type="primary">LOC113520728</name>
</gene>
<evidence type="ECO:0000256" key="3">
    <source>
        <dbReference type="ARBA" id="ARBA00022737"/>
    </source>
</evidence>
<dbReference type="PANTHER" id="PTHR16453:SF9">
    <property type="entry name" value="GATOR COMPLEX PROTEIN MIOS"/>
    <property type="match status" value="1"/>
</dbReference>
<comment type="similarity">
    <text evidence="1">Belongs to the WD repeat mio family.</text>
</comment>
<dbReference type="GeneID" id="113520728"/>
<feature type="domain" description="GATOR2 complex protein MIO zinc-ribbon like" evidence="4">
    <location>
        <begin position="793"/>
        <end position="892"/>
    </location>
</feature>
<feature type="domain" description="MIOS-like alpha-solenoid" evidence="5">
    <location>
        <begin position="424"/>
        <end position="615"/>
    </location>
</feature>
<dbReference type="RefSeq" id="XP_052753330.1">
    <property type="nucleotide sequence ID" value="XM_052897370.1"/>
</dbReference>
<dbReference type="Gene3D" id="2.130.10.10">
    <property type="entry name" value="YVTN repeat-like/Quinoprotein amine dehydrogenase"/>
    <property type="match status" value="1"/>
</dbReference>
<evidence type="ECO:0000313" key="6">
    <source>
        <dbReference type="Proteomes" id="UP001652740"/>
    </source>
</evidence>
<protein>
    <submittedName>
        <fullName evidence="7">GATOR complex protein MIOS-B isoform X3</fullName>
    </submittedName>
</protein>
<evidence type="ECO:0000256" key="1">
    <source>
        <dbReference type="ARBA" id="ARBA00009713"/>
    </source>
</evidence>
<dbReference type="CDD" id="cd16691">
    <property type="entry name" value="mRING-H2-C3H3C2_Mio"/>
    <property type="match status" value="1"/>
</dbReference>
<evidence type="ECO:0000259" key="5">
    <source>
        <dbReference type="Pfam" id="PF21719"/>
    </source>
</evidence>
<evidence type="ECO:0000256" key="2">
    <source>
        <dbReference type="ARBA" id="ARBA00022574"/>
    </source>
</evidence>
<name>A0ABM3MQ71_GALME</name>
<dbReference type="InterPro" id="IPR037593">
    <property type="entry name" value="MIOS/Sea4"/>
</dbReference>
<dbReference type="PANTHER" id="PTHR16453">
    <property type="entry name" value="WD40 DOMAIN-CONTAINING PROTEIN MIO FAMILY MEMBER"/>
    <property type="match status" value="1"/>
</dbReference>
<keyword evidence="3" id="KW-0677">Repeat</keyword>
<dbReference type="InterPro" id="IPR036322">
    <property type="entry name" value="WD40_repeat_dom_sf"/>
</dbReference>
<dbReference type="InterPro" id="IPR015943">
    <property type="entry name" value="WD40/YVTN_repeat-like_dom_sf"/>
</dbReference>
<proteinExistence type="inferred from homology"/>
<dbReference type="InterPro" id="IPR049092">
    <property type="entry name" value="MIOS_a-sol"/>
</dbReference>
<evidence type="ECO:0000313" key="7">
    <source>
        <dbReference type="RefSeq" id="XP_052753330.1"/>
    </source>
</evidence>
<reference evidence="7" key="1">
    <citation type="submission" date="2025-08" db="UniProtKB">
        <authorList>
            <consortium name="RefSeq"/>
        </authorList>
    </citation>
    <scope>IDENTIFICATION</scope>
    <source>
        <tissue evidence="7">Whole larvae</tissue>
    </source>
</reference>
<organism evidence="6 7">
    <name type="scientific">Galleria mellonella</name>
    <name type="common">Greater wax moth</name>
    <dbReference type="NCBI Taxonomy" id="7137"/>
    <lineage>
        <taxon>Eukaryota</taxon>
        <taxon>Metazoa</taxon>
        <taxon>Ecdysozoa</taxon>
        <taxon>Arthropoda</taxon>
        <taxon>Hexapoda</taxon>
        <taxon>Insecta</taxon>
        <taxon>Pterygota</taxon>
        <taxon>Neoptera</taxon>
        <taxon>Endopterygota</taxon>
        <taxon>Lepidoptera</taxon>
        <taxon>Glossata</taxon>
        <taxon>Ditrysia</taxon>
        <taxon>Pyraloidea</taxon>
        <taxon>Pyralidae</taxon>
        <taxon>Galleriinae</taxon>
        <taxon>Galleria</taxon>
    </lineage>
</organism>
<sequence length="900" mass="96440">MMSGTKLDVIWSPVHHNKFIIWGSDITLYEVSRLKDIDKKTTFSQISANRGATVVASQSASTVRCVDISAITEQPEPLVALGHNNGRVTLSTLKQTYDPLGLVGREFVPRYPRLCNSVSWSHVETNMLAVALEKYRNDHCILLWDVNRIPATQTDRVSEGQSSESPKPIAEMGLSETAHSVAWTNSSNRTLLASMNLKYIKIFDLRDLSNKAVSVATSRHCYGVVADPHNPWQLASRGEHVVCVWDARALSRPLLALPQPRPVLKMQWCPTRRNLLLSLQRDSSTLRLHDIQQANNDCKSTNIVDNEATAVEAELEEYSRGPSVIERDVTPLPGAAPAAAAAAGAAPAAQQLATFSWHPTHEARLLAVSLTGAAADYTVTERVTVAWGAGGAAGGRLVWSAAGAALRLMADDFYGALRDVSYDMRRRALTDYGLKPDLWQNADLAEDEALSGLWHFLALSKSLVEDGCIRNSPWKHPGVRTVFRGGGGAEYRSEMVPSLLPDLPARRVAVFRSAARGRGLQLCGWGWGWENAAAGVERAEAAGTPCRAAALAAFHLRLRAALDVLGRAREPQLRVVALALAGLSDERLWREALAAAAPALPDAYLRALLHFLAASAPASASASASAAAAAHHAAPPHHPDLAAVLNETEMRLEDRVAFACIFLSDAKLSEYLQQTCDALVEQGDLSGILLTGASPEGIALLQRWLENTGDVQSVALIAARCFTADMLRDHRVQHWLDSYRCLLDSWKLWWARCALDTWVSGALSAAGGAAGAAGVGGAGGAAAAAAGGACVACSYCGKAVAAAAAARPRQAFARLAPAAAKLKQLAACPHCRKPLPRCAVCALHLGGAAPAAFAGWFSWCVACRHGGHAAHLLHWFQEHSECPVSSCSCRCSTLDPPDRF</sequence>
<keyword evidence="6" id="KW-1185">Reference proteome</keyword>
<keyword evidence="2" id="KW-0853">WD repeat</keyword>
<accession>A0ABM3MQ71</accession>
<dbReference type="SUPFAM" id="SSF50978">
    <property type="entry name" value="WD40 repeat-like"/>
    <property type="match status" value="1"/>
</dbReference>
<dbReference type="Pfam" id="PF17034">
    <property type="entry name" value="zinc_ribbon_16"/>
    <property type="match status" value="1"/>
</dbReference>
<dbReference type="Pfam" id="PF21719">
    <property type="entry name" value="MIOS_a-sol"/>
    <property type="match status" value="1"/>
</dbReference>
<dbReference type="Pfam" id="PF21720">
    <property type="entry name" value="MIOS_WD40"/>
    <property type="match status" value="1"/>
</dbReference>
<dbReference type="InterPro" id="IPR031488">
    <property type="entry name" value="Zn_ribbon_mio"/>
</dbReference>